<sequence>TETSAEPPAAANSDTGAPAQGAKDLASQEGKDAKAAVSAASALPAEPTGGDSDNDLDEVAYSDIEDEDEEEPAVQEIPKAAVAPEKLTGSLEFKYITRVYNKYVEELVQQVSEEAPDVLVVGSCLWDLHKYDGDQLRALEHYSKDLVTLASVLKEAEWGGAVIWHTARPVNPMCHLRPAEISFMNCAAPGAGASTLTKEEQPDSRKCTSTLMKEEESEPRSRRSKSSSARSSKGKEDASEDTTDAKSAEDALFLSSMYSSHANNNAPGVEIPAANGQAAETMVKHNISVLDTWACGSRLPDPVQDGMYWSAKTHRTVSQHLLHLISKLYNA</sequence>
<dbReference type="EMBL" id="LGRX02013450">
    <property type="protein sequence ID" value="KAK3266085.1"/>
    <property type="molecule type" value="Genomic_DNA"/>
</dbReference>
<evidence type="ECO:0000313" key="4">
    <source>
        <dbReference type="Proteomes" id="UP001190700"/>
    </source>
</evidence>
<feature type="compositionally biased region" description="Basic and acidic residues" evidence="2">
    <location>
        <begin position="233"/>
        <end position="246"/>
    </location>
</feature>
<evidence type="ECO:0000256" key="1">
    <source>
        <dbReference type="ARBA" id="ARBA00037957"/>
    </source>
</evidence>
<feature type="region of interest" description="Disordered" evidence="2">
    <location>
        <begin position="193"/>
        <end position="246"/>
    </location>
</feature>
<feature type="region of interest" description="Disordered" evidence="2">
    <location>
        <begin position="1"/>
        <end position="73"/>
    </location>
</feature>
<feature type="compositionally biased region" description="Basic and acidic residues" evidence="2">
    <location>
        <begin position="197"/>
        <end position="221"/>
    </location>
</feature>
<accession>A0AAE0FUW9</accession>
<dbReference type="AlphaFoldDB" id="A0AAE0FUW9"/>
<comment type="similarity">
    <text evidence="1">Belongs to the PC-esterase family.</text>
</comment>
<reference evidence="3 4" key="1">
    <citation type="journal article" date="2015" name="Genome Biol. Evol.">
        <title>Comparative Genomics of a Bacterivorous Green Alga Reveals Evolutionary Causalities and Consequences of Phago-Mixotrophic Mode of Nutrition.</title>
        <authorList>
            <person name="Burns J.A."/>
            <person name="Paasch A."/>
            <person name="Narechania A."/>
            <person name="Kim E."/>
        </authorList>
    </citation>
    <scope>NUCLEOTIDE SEQUENCE [LARGE SCALE GENOMIC DNA]</scope>
    <source>
        <strain evidence="3 4">PLY_AMNH</strain>
    </source>
</reference>
<organism evidence="3 4">
    <name type="scientific">Cymbomonas tetramitiformis</name>
    <dbReference type="NCBI Taxonomy" id="36881"/>
    <lineage>
        <taxon>Eukaryota</taxon>
        <taxon>Viridiplantae</taxon>
        <taxon>Chlorophyta</taxon>
        <taxon>Pyramimonadophyceae</taxon>
        <taxon>Pyramimonadales</taxon>
        <taxon>Pyramimonadaceae</taxon>
        <taxon>Cymbomonas</taxon>
    </lineage>
</organism>
<feature type="compositionally biased region" description="Low complexity" evidence="2">
    <location>
        <begin position="35"/>
        <end position="45"/>
    </location>
</feature>
<dbReference type="PANTHER" id="PTHR14469:SF0">
    <property type="entry name" value="FAMILY WITH SEQUENCE SIMILARITY 113"/>
    <property type="match status" value="1"/>
</dbReference>
<proteinExistence type="inferred from homology"/>
<feature type="non-terminal residue" evidence="3">
    <location>
        <position position="1"/>
    </location>
</feature>
<gene>
    <name evidence="3" type="ORF">CYMTET_25269</name>
</gene>
<evidence type="ECO:0000256" key="2">
    <source>
        <dbReference type="SAM" id="MobiDB-lite"/>
    </source>
</evidence>
<keyword evidence="4" id="KW-1185">Reference proteome</keyword>
<comment type="caution">
    <text evidence="3">The sequence shown here is derived from an EMBL/GenBank/DDBJ whole genome shotgun (WGS) entry which is preliminary data.</text>
</comment>
<evidence type="ECO:0000313" key="3">
    <source>
        <dbReference type="EMBL" id="KAK3266085.1"/>
    </source>
</evidence>
<dbReference type="PANTHER" id="PTHR14469">
    <property type="entry name" value="SARCOMA ANTIGEN NY-SAR-23"/>
    <property type="match status" value="1"/>
</dbReference>
<protein>
    <submittedName>
        <fullName evidence="3">Uncharacterized protein</fullName>
    </submittedName>
</protein>
<dbReference type="Proteomes" id="UP001190700">
    <property type="component" value="Unassembled WGS sequence"/>
</dbReference>
<feature type="compositionally biased region" description="Acidic residues" evidence="2">
    <location>
        <begin position="52"/>
        <end position="73"/>
    </location>
</feature>
<name>A0AAE0FUW9_9CHLO</name>